<dbReference type="Pfam" id="PF00931">
    <property type="entry name" value="NB-ARC"/>
    <property type="match status" value="1"/>
</dbReference>
<dbReference type="Pfam" id="PF01582">
    <property type="entry name" value="TIR"/>
    <property type="match status" value="1"/>
</dbReference>
<feature type="region of interest" description="Disordered" evidence="5">
    <location>
        <begin position="1"/>
        <end position="22"/>
    </location>
</feature>
<dbReference type="InterPro" id="IPR027417">
    <property type="entry name" value="P-loop_NTPase"/>
</dbReference>
<dbReference type="GO" id="GO:0043531">
    <property type="term" value="F:ADP binding"/>
    <property type="evidence" value="ECO:0007669"/>
    <property type="project" value="InterPro"/>
</dbReference>
<reference evidence="7 8" key="1">
    <citation type="journal article" date="2013" name="Nat. Genet.">
        <title>The high-quality draft genome of peach (Prunus persica) identifies unique patterns of genetic diversity, domestication and genome evolution.</title>
        <authorList>
            <consortium name="International Peach Genome Initiative"/>
            <person name="Verde I."/>
            <person name="Abbott A.G."/>
            <person name="Scalabrin S."/>
            <person name="Jung S."/>
            <person name="Shu S."/>
            <person name="Marroni F."/>
            <person name="Zhebentyayeva T."/>
            <person name="Dettori M.T."/>
            <person name="Grimwood J."/>
            <person name="Cattonaro F."/>
            <person name="Zuccolo A."/>
            <person name="Rossini L."/>
            <person name="Jenkins J."/>
            <person name="Vendramin E."/>
            <person name="Meisel L.A."/>
            <person name="Decroocq V."/>
            <person name="Sosinski B."/>
            <person name="Prochnik S."/>
            <person name="Mitros T."/>
            <person name="Policriti A."/>
            <person name="Cipriani G."/>
            <person name="Dondini L."/>
            <person name="Ficklin S."/>
            <person name="Goodstein D.M."/>
            <person name="Xuan P."/>
            <person name="Del Fabbro C."/>
            <person name="Aramini V."/>
            <person name="Copetti D."/>
            <person name="Gonzalez S."/>
            <person name="Horner D.S."/>
            <person name="Falchi R."/>
            <person name="Lucas S."/>
            <person name="Mica E."/>
            <person name="Maldonado J."/>
            <person name="Lazzari B."/>
            <person name="Bielenberg D."/>
            <person name="Pirona R."/>
            <person name="Miculan M."/>
            <person name="Barakat A."/>
            <person name="Testolin R."/>
            <person name="Stella A."/>
            <person name="Tartarini S."/>
            <person name="Tonutti P."/>
            <person name="Arus P."/>
            <person name="Orellana A."/>
            <person name="Wells C."/>
            <person name="Main D."/>
            <person name="Vizzotto G."/>
            <person name="Silva H."/>
            <person name="Salamini F."/>
            <person name="Schmutz J."/>
            <person name="Morgante M."/>
            <person name="Rokhsar D.S."/>
        </authorList>
    </citation>
    <scope>NUCLEOTIDE SEQUENCE [LARGE SCALE GENOMIC DNA]</scope>
    <source>
        <strain evidence="8">cv. Nemared</strain>
    </source>
</reference>
<keyword evidence="3" id="KW-0611">Plant defense</keyword>
<dbReference type="PRINTS" id="PR00364">
    <property type="entry name" value="DISEASERSIST"/>
</dbReference>
<dbReference type="SUPFAM" id="SSF52540">
    <property type="entry name" value="P-loop containing nucleoside triphosphate hydrolases"/>
    <property type="match status" value="1"/>
</dbReference>
<dbReference type="Pfam" id="PF23286">
    <property type="entry name" value="LRR_13"/>
    <property type="match status" value="1"/>
</dbReference>
<dbReference type="FunFam" id="3.40.50.10140:FF:000007">
    <property type="entry name" value="Disease resistance protein (TIR-NBS-LRR class)"/>
    <property type="match status" value="1"/>
</dbReference>
<dbReference type="GO" id="GO:0006952">
    <property type="term" value="P:defense response"/>
    <property type="evidence" value="ECO:0007669"/>
    <property type="project" value="InterPro"/>
</dbReference>
<dbReference type="STRING" id="3760.A0A251QF00"/>
<evidence type="ECO:0000256" key="1">
    <source>
        <dbReference type="ARBA" id="ARBA00022614"/>
    </source>
</evidence>
<dbReference type="InterPro" id="IPR058546">
    <property type="entry name" value="RPS4B/Roq1-like_LRR"/>
</dbReference>
<evidence type="ECO:0000256" key="3">
    <source>
        <dbReference type="ARBA" id="ARBA00022821"/>
    </source>
</evidence>
<evidence type="ECO:0000313" key="7">
    <source>
        <dbReference type="EMBL" id="ONI21245.1"/>
    </source>
</evidence>
<dbReference type="InterPro" id="IPR000157">
    <property type="entry name" value="TIR_dom"/>
</dbReference>
<dbReference type="OrthoDB" id="1172387at2759"/>
<dbReference type="Gene3D" id="1.10.8.430">
    <property type="entry name" value="Helical domain of apoptotic protease-activating factors"/>
    <property type="match status" value="1"/>
</dbReference>
<dbReference type="InterPro" id="IPR044974">
    <property type="entry name" value="Disease_R_plants"/>
</dbReference>
<dbReference type="SMART" id="SM00382">
    <property type="entry name" value="AAA"/>
    <property type="match status" value="1"/>
</dbReference>
<keyword evidence="4" id="KW-0520">NAD</keyword>
<evidence type="ECO:0000256" key="5">
    <source>
        <dbReference type="SAM" id="MobiDB-lite"/>
    </source>
</evidence>
<dbReference type="GO" id="GO:0007165">
    <property type="term" value="P:signal transduction"/>
    <property type="evidence" value="ECO:0007669"/>
    <property type="project" value="InterPro"/>
</dbReference>
<evidence type="ECO:0000313" key="8">
    <source>
        <dbReference type="Proteomes" id="UP000006882"/>
    </source>
</evidence>
<dbReference type="InterPro" id="IPR003593">
    <property type="entry name" value="AAA+_ATPase"/>
</dbReference>
<evidence type="ECO:0000259" key="6">
    <source>
        <dbReference type="PROSITE" id="PS50104"/>
    </source>
</evidence>
<dbReference type="Gene3D" id="3.40.50.300">
    <property type="entry name" value="P-loop containing nucleotide triphosphate hydrolases"/>
    <property type="match status" value="1"/>
</dbReference>
<dbReference type="Pfam" id="PF23282">
    <property type="entry name" value="WHD_ROQ1"/>
    <property type="match status" value="1"/>
</dbReference>
<keyword evidence="2" id="KW-0677">Repeat</keyword>
<dbReference type="EMBL" id="CM007652">
    <property type="protein sequence ID" value="ONI21245.1"/>
    <property type="molecule type" value="Genomic_DNA"/>
</dbReference>
<dbReference type="InterPro" id="IPR042197">
    <property type="entry name" value="Apaf_helical"/>
</dbReference>
<protein>
    <recommendedName>
        <fullName evidence="6">TIR domain-containing protein</fullName>
    </recommendedName>
</protein>
<keyword evidence="1" id="KW-0433">Leucine-rich repeat</keyword>
<dbReference type="PROSITE" id="PS51450">
    <property type="entry name" value="LRR"/>
    <property type="match status" value="1"/>
</dbReference>
<gene>
    <name evidence="7" type="ORF">PRUPE_2G055200</name>
</gene>
<dbReference type="PANTHER" id="PTHR11017">
    <property type="entry name" value="LEUCINE-RICH REPEAT-CONTAINING PROTEIN"/>
    <property type="match status" value="1"/>
</dbReference>
<dbReference type="InterPro" id="IPR001611">
    <property type="entry name" value="Leu-rich_rpt"/>
</dbReference>
<dbReference type="InterPro" id="IPR032675">
    <property type="entry name" value="LRR_dom_sf"/>
</dbReference>
<accession>A0A251QF00</accession>
<sequence>MAPMANQQGHSFSSSSSSSVTQDPWTYDVFVSFRGKDTRTNFTDHLYKALSDKGIYTFIDRELIGGEKISPALLEAIEESRISLIVFSENYASSRWCLDELVEILRCKSSTNQIVWPIFYKVDPSHVRNQTNSFGDAFADMNCRFKDNTEKVLRWRSALREAASLKGYTCKAGESEATFINHIVEEIVVLVLNRTYLNVAKYPVGIHSCVRAVEMLLCAGGNGRRIVGIWGTSGIGKTTIAKAVYNAIAHKFEGCCFLADVRENSMPHGGLIQLQETLLQEILGGNKLKIVSADKGISIIQKLLRQKRILLILDDVNQLEQLDNLAGVGWFGEGSRVIITTQDSGLLKCYGIELIYEVHKLYDNQALELFSLNAFGRNEPPNDYLELAKRAIAYAQGLPLALTLLGSHLRNKDIHRWQAILDGYEGEPYTGIQKILRKSYDALGNSVQQVFLDMACFFKGEDKDYVMQILSSKQKASQDCIEVLVEKAMITIQYNRILMHDLLEKLGKDIVHEECPIEPGKRSRLWFHEDVYHVLTENSGTRKIKGIMVKFPKPDEIPLNAESFFGMVNLEIFINCNAVLSGYVEYLPNELRFIDWGRCQLQLLPSNFHARHLVVFNMPCSDIRQLEGFKKFPKLTSINLSGCQFLEKIVDLSGIPNLKYLNLSECKRLVEVDGSVGFLDKLVELDLRECFQLTRFGTRLRLKSLERLYLCDCKRLESFPEIEDKMESLIILDMEGSGIRELPSSIAYLTGLEVLKADYCENLSNASLHHIYGLQRLGELSVKGCRKLLTFGNEVNFEVSSSYTELQLLSNSSNFSDDNSLSLALPRLRFFFLGGCNLSESDFLPPLDCWSTLEELDLSGNNFVSLPECISKFVNLLSLRLCGCKRLREIPEVLPPKLTSVTLNSCTSLETFPKLSPGLQHLYLTNCFKLCGCDITENILLNQVSSQSSTIEIIVPGTEVPKWFSCCKEATVFEDPFSDNKGEYVAECEVCFEIPPNLEWETSRLALCAVFDLMTYHGCQFCAKILINGKQVNEIWIWAEYGIKLEETHVWLNCSPLLDPNKNMVEGPMRLQQGNMCQVLFYYHGAGPMTRCGVHVLGHQVGDVSETGIMVVDDDIHCHYQDELVSLSLTSTSGVGKRPRGSDTIAVDNHGPNVVVMDHDHEEQYLTLFSEPADHPKRRHIDIDEEQNLTY</sequence>
<keyword evidence="8" id="KW-1185">Reference proteome</keyword>
<dbReference type="Gene3D" id="3.40.50.10140">
    <property type="entry name" value="Toll/interleukin-1 receptor homology (TIR) domain"/>
    <property type="match status" value="1"/>
</dbReference>
<dbReference type="InterPro" id="IPR058192">
    <property type="entry name" value="WHD_ROQ1-like"/>
</dbReference>
<dbReference type="InterPro" id="IPR035897">
    <property type="entry name" value="Toll_tir_struct_dom_sf"/>
</dbReference>
<name>A0A251QF00_PRUPE</name>
<organism evidence="7 8">
    <name type="scientific">Prunus persica</name>
    <name type="common">Peach</name>
    <name type="synonym">Amygdalus persica</name>
    <dbReference type="NCBI Taxonomy" id="3760"/>
    <lineage>
        <taxon>Eukaryota</taxon>
        <taxon>Viridiplantae</taxon>
        <taxon>Streptophyta</taxon>
        <taxon>Embryophyta</taxon>
        <taxon>Tracheophyta</taxon>
        <taxon>Spermatophyta</taxon>
        <taxon>Magnoliopsida</taxon>
        <taxon>eudicotyledons</taxon>
        <taxon>Gunneridae</taxon>
        <taxon>Pentapetalae</taxon>
        <taxon>rosids</taxon>
        <taxon>fabids</taxon>
        <taxon>Rosales</taxon>
        <taxon>Rosaceae</taxon>
        <taxon>Amygdaloideae</taxon>
        <taxon>Amygdaleae</taxon>
        <taxon>Prunus</taxon>
    </lineage>
</organism>
<dbReference type="SUPFAM" id="SSF52058">
    <property type="entry name" value="L domain-like"/>
    <property type="match status" value="1"/>
</dbReference>
<dbReference type="SMART" id="SM00255">
    <property type="entry name" value="TIR"/>
    <property type="match status" value="1"/>
</dbReference>
<dbReference type="InterPro" id="IPR002182">
    <property type="entry name" value="NB-ARC"/>
</dbReference>
<evidence type="ECO:0000256" key="4">
    <source>
        <dbReference type="ARBA" id="ARBA00023027"/>
    </source>
</evidence>
<dbReference type="Proteomes" id="UP000006882">
    <property type="component" value="Chromosome G2"/>
</dbReference>
<dbReference type="AlphaFoldDB" id="A0A251QF00"/>
<dbReference type="PROSITE" id="PS50104">
    <property type="entry name" value="TIR"/>
    <property type="match status" value="1"/>
</dbReference>
<feature type="compositionally biased region" description="Polar residues" evidence="5">
    <location>
        <begin position="1"/>
        <end position="10"/>
    </location>
</feature>
<proteinExistence type="predicted"/>
<dbReference type="Gramene" id="ONI21245">
    <property type="protein sequence ID" value="ONI21245"/>
    <property type="gene ID" value="PRUPE_2G055200"/>
</dbReference>
<dbReference type="SUPFAM" id="SSF52200">
    <property type="entry name" value="Toll/Interleukin receptor TIR domain"/>
    <property type="match status" value="1"/>
</dbReference>
<feature type="domain" description="TIR" evidence="6">
    <location>
        <begin position="25"/>
        <end position="191"/>
    </location>
</feature>
<dbReference type="Gene3D" id="3.80.10.10">
    <property type="entry name" value="Ribonuclease Inhibitor"/>
    <property type="match status" value="2"/>
</dbReference>
<dbReference type="PANTHER" id="PTHR11017:SF578">
    <property type="entry name" value="ADP-RIBOSYL CYCLASE_CYCLIC ADP-RIBOSE HYDROLASE"/>
    <property type="match status" value="1"/>
</dbReference>
<evidence type="ECO:0000256" key="2">
    <source>
        <dbReference type="ARBA" id="ARBA00022737"/>
    </source>
</evidence>
<dbReference type="SMR" id="A0A251QF00"/>